<protein>
    <recommendedName>
        <fullName evidence="8">Multidrug efflux pump Tap</fullName>
    </recommendedName>
</protein>
<reference evidence="12" key="1">
    <citation type="journal article" date="2019" name="Int. J. Syst. Evol. Microbiol.">
        <title>The Global Catalogue of Microorganisms (GCM) 10K type strain sequencing project: providing services to taxonomists for standard genome sequencing and annotation.</title>
        <authorList>
            <consortium name="The Broad Institute Genomics Platform"/>
            <consortium name="The Broad Institute Genome Sequencing Center for Infectious Disease"/>
            <person name="Wu L."/>
            <person name="Ma J."/>
        </authorList>
    </citation>
    <scope>NUCLEOTIDE SEQUENCE [LARGE SCALE GENOMIC DNA]</scope>
    <source>
        <strain evidence="12">CGMCC 4.7317</strain>
    </source>
</reference>
<sequence length="455" mass="47623">MHPSTPSAPDLLRPATLRRSWRPFVVLETTTVLSGTANGISMVAFPWLVLETTGDASLTAVVAAVTALPLLVSMLFAGTIVDMVGRRAVSVVADLLSLTSVALVPILAVTVGLDFGVLLAVAALGAVFDPAGLTARETMLPEAARRARVPLARANGIHESAYGFAYLLGPGIGGVLIGLIGTTTTFWVTAGVFAVSALAMATTRMPGGGRPAMAHRPQGLWTSTREGLRFLWRDRVLRSMAILTSLLVGVWLPIEGVVLPVIFNEMDQPAKLGLLITAMSTGGVIGALGYAALGHRFRRRPAFVASLILTSIPVLGMAFLPSYGVMLALSVLTGIFFGAINPITNLAMQNRTPEAMRGRVVGVMGSAAYAAGPLGYLVAGPLIEAWGPQPVFLLMTSLLLVVSVATAFLPVLRHLDDPAVPGSAGAPHLDARDLDPDLRLVQAERIAESVERPAA</sequence>
<proteinExistence type="inferred from homology"/>
<keyword evidence="3" id="KW-1003">Cell membrane</keyword>
<dbReference type="Pfam" id="PF07690">
    <property type="entry name" value="MFS_1"/>
    <property type="match status" value="2"/>
</dbReference>
<evidence type="ECO:0000256" key="4">
    <source>
        <dbReference type="ARBA" id="ARBA00022692"/>
    </source>
</evidence>
<feature type="transmembrane region" description="Helical" evidence="9">
    <location>
        <begin position="274"/>
        <end position="293"/>
    </location>
</feature>
<evidence type="ECO:0000313" key="11">
    <source>
        <dbReference type="EMBL" id="MFC6237952.1"/>
    </source>
</evidence>
<evidence type="ECO:0000256" key="7">
    <source>
        <dbReference type="ARBA" id="ARBA00038075"/>
    </source>
</evidence>
<keyword evidence="6 9" id="KW-0472">Membrane</keyword>
<feature type="transmembrane region" description="Helical" evidence="9">
    <location>
        <begin position="24"/>
        <end position="50"/>
    </location>
</feature>
<name>A0ABW1T273_9ACTN</name>
<dbReference type="Proteomes" id="UP001596138">
    <property type="component" value="Unassembled WGS sequence"/>
</dbReference>
<keyword evidence="5 9" id="KW-1133">Transmembrane helix</keyword>
<evidence type="ECO:0000256" key="8">
    <source>
        <dbReference type="ARBA" id="ARBA00040914"/>
    </source>
</evidence>
<evidence type="ECO:0000256" key="6">
    <source>
        <dbReference type="ARBA" id="ARBA00023136"/>
    </source>
</evidence>
<evidence type="ECO:0000256" key="3">
    <source>
        <dbReference type="ARBA" id="ARBA00022475"/>
    </source>
</evidence>
<dbReference type="EMBL" id="JBHSTI010000008">
    <property type="protein sequence ID" value="MFC6237952.1"/>
    <property type="molecule type" value="Genomic_DNA"/>
</dbReference>
<evidence type="ECO:0000313" key="12">
    <source>
        <dbReference type="Proteomes" id="UP001596138"/>
    </source>
</evidence>
<keyword evidence="12" id="KW-1185">Reference proteome</keyword>
<evidence type="ECO:0000256" key="2">
    <source>
        <dbReference type="ARBA" id="ARBA00022448"/>
    </source>
</evidence>
<dbReference type="InterPro" id="IPR020846">
    <property type="entry name" value="MFS_dom"/>
</dbReference>
<gene>
    <name evidence="11" type="ORF">ACFQGU_08685</name>
</gene>
<dbReference type="PANTHER" id="PTHR23513:SF9">
    <property type="entry name" value="ENTEROBACTIN EXPORTER ENTS"/>
    <property type="match status" value="1"/>
</dbReference>
<dbReference type="InterPro" id="IPR011701">
    <property type="entry name" value="MFS"/>
</dbReference>
<dbReference type="RefSeq" id="WP_386765719.1">
    <property type="nucleotide sequence ID" value="NZ_JBHSTI010000008.1"/>
</dbReference>
<evidence type="ECO:0000259" key="10">
    <source>
        <dbReference type="PROSITE" id="PS50850"/>
    </source>
</evidence>
<dbReference type="Gene3D" id="1.20.1250.20">
    <property type="entry name" value="MFS general substrate transporter like domains"/>
    <property type="match status" value="1"/>
</dbReference>
<organism evidence="11 12">
    <name type="scientific">Longivirga aurantiaca</name>
    <dbReference type="NCBI Taxonomy" id="1837743"/>
    <lineage>
        <taxon>Bacteria</taxon>
        <taxon>Bacillati</taxon>
        <taxon>Actinomycetota</taxon>
        <taxon>Actinomycetes</taxon>
        <taxon>Sporichthyales</taxon>
        <taxon>Sporichthyaceae</taxon>
        <taxon>Longivirga</taxon>
    </lineage>
</organism>
<dbReference type="PROSITE" id="PS50850">
    <property type="entry name" value="MFS"/>
    <property type="match status" value="1"/>
</dbReference>
<dbReference type="PANTHER" id="PTHR23513">
    <property type="entry name" value="INTEGRAL MEMBRANE EFFLUX PROTEIN-RELATED"/>
    <property type="match status" value="1"/>
</dbReference>
<feature type="domain" description="Major facilitator superfamily (MFS) profile" evidence="10">
    <location>
        <begin position="237"/>
        <end position="455"/>
    </location>
</feature>
<comment type="subcellular location">
    <subcellularLocation>
        <location evidence="1">Cell inner membrane</location>
        <topology evidence="1">Multi-pass membrane protein</topology>
    </subcellularLocation>
</comment>
<feature type="transmembrane region" description="Helical" evidence="9">
    <location>
        <begin position="391"/>
        <end position="412"/>
    </location>
</feature>
<feature type="transmembrane region" description="Helical" evidence="9">
    <location>
        <begin position="360"/>
        <end position="379"/>
    </location>
</feature>
<dbReference type="CDD" id="cd06173">
    <property type="entry name" value="MFS_MefA_like"/>
    <property type="match status" value="1"/>
</dbReference>
<feature type="transmembrane region" description="Helical" evidence="9">
    <location>
        <begin position="326"/>
        <end position="348"/>
    </location>
</feature>
<feature type="transmembrane region" description="Helical" evidence="9">
    <location>
        <begin position="302"/>
        <end position="320"/>
    </location>
</feature>
<comment type="caution">
    <text evidence="11">The sequence shown here is derived from an EMBL/GenBank/DDBJ whole genome shotgun (WGS) entry which is preliminary data.</text>
</comment>
<evidence type="ECO:0000256" key="5">
    <source>
        <dbReference type="ARBA" id="ARBA00022989"/>
    </source>
</evidence>
<evidence type="ECO:0000256" key="1">
    <source>
        <dbReference type="ARBA" id="ARBA00004429"/>
    </source>
</evidence>
<evidence type="ECO:0000256" key="9">
    <source>
        <dbReference type="SAM" id="Phobius"/>
    </source>
</evidence>
<keyword evidence="4 9" id="KW-0812">Transmembrane</keyword>
<feature type="transmembrane region" description="Helical" evidence="9">
    <location>
        <begin position="56"/>
        <end position="76"/>
    </location>
</feature>
<comment type="similarity">
    <text evidence="7">Belongs to the major facilitator superfamily. Drug:H(+) antiporter-3 (DHA3) (TC 2.A.1.21) family.</text>
</comment>
<dbReference type="InterPro" id="IPR036259">
    <property type="entry name" value="MFS_trans_sf"/>
</dbReference>
<keyword evidence="2" id="KW-0813">Transport</keyword>
<feature type="transmembrane region" description="Helical" evidence="9">
    <location>
        <begin position="236"/>
        <end position="254"/>
    </location>
</feature>
<accession>A0ABW1T273</accession>
<dbReference type="SUPFAM" id="SSF103473">
    <property type="entry name" value="MFS general substrate transporter"/>
    <property type="match status" value="1"/>
</dbReference>